<dbReference type="NCBIfam" id="TIGR02124">
    <property type="entry name" value="hypE"/>
    <property type="match status" value="1"/>
</dbReference>
<evidence type="ECO:0000259" key="3">
    <source>
        <dbReference type="Pfam" id="PF02769"/>
    </source>
</evidence>
<dbReference type="InterPro" id="IPR036921">
    <property type="entry name" value="PurM-like_N_sf"/>
</dbReference>
<dbReference type="PANTHER" id="PTHR30303">
    <property type="entry name" value="HYDROGENASE ISOENZYMES FORMATION PROTEIN HYPE"/>
    <property type="match status" value="1"/>
</dbReference>
<dbReference type="Gene3D" id="3.30.1330.10">
    <property type="entry name" value="PurM-like, N-terminal domain"/>
    <property type="match status" value="1"/>
</dbReference>
<protein>
    <submittedName>
        <fullName evidence="4">Hydrogenase isoenzymes formation protein</fullName>
    </submittedName>
</protein>
<dbReference type="InterPro" id="IPR036676">
    <property type="entry name" value="PurM-like_C_sf"/>
</dbReference>
<dbReference type="Pfam" id="PF00586">
    <property type="entry name" value="AIRS"/>
    <property type="match status" value="1"/>
</dbReference>
<proteinExistence type="inferred from homology"/>
<name>A0A2X3DIS6_9HELI</name>
<dbReference type="RefSeq" id="WP_112058419.1">
    <property type="nucleotide sequence ID" value="NZ_UAWL01000006.1"/>
</dbReference>
<sequence>MQTIQLAQGSGGEATNKLINEVFLKHLDSAFLSKGEDAGVFEARGNMALSTDSFVITPLFFAGGDIGKLSVCGSSNDVAMMGAKPRFMSFGFIIEEGLALSELEAVIKSIATELQKTSIQILSADTKVVQKGGVDKLFINTTALGEIQLSNISSKHLQNGDVIILSAPIGLHGATIFMAREEIGIEGDLKSDCAQLYPMLEPIFKKQLCIHALRDATRGGLSAVLNEWARDSDKMIEINEQALMIENEVQGVCEILGLEAYMLANEGVCVIAAPESSAKEICALLQSHPLGAKASIIGRVIKNSTQVRPNARVVLQTQWGGKRFMEYPQGEILPRIC</sequence>
<evidence type="ECO:0000259" key="2">
    <source>
        <dbReference type="Pfam" id="PF00586"/>
    </source>
</evidence>
<dbReference type="CDD" id="cd02197">
    <property type="entry name" value="HypE"/>
    <property type="match status" value="1"/>
</dbReference>
<dbReference type="Pfam" id="PF02769">
    <property type="entry name" value="AIRS_C"/>
    <property type="match status" value="1"/>
</dbReference>
<evidence type="ECO:0000256" key="1">
    <source>
        <dbReference type="ARBA" id="ARBA00006243"/>
    </source>
</evidence>
<evidence type="ECO:0000313" key="5">
    <source>
        <dbReference type="Proteomes" id="UP000250166"/>
    </source>
</evidence>
<dbReference type="PANTHER" id="PTHR30303:SF0">
    <property type="entry name" value="CARBAMOYL DEHYDRATASE HYPE"/>
    <property type="match status" value="1"/>
</dbReference>
<gene>
    <name evidence="4" type="primary">hypE</name>
    <name evidence="4" type="ORF">NCTC13102_00636</name>
</gene>
<comment type="similarity">
    <text evidence="1">Belongs to the HypE family.</text>
</comment>
<dbReference type="EMBL" id="UAWL01000006">
    <property type="protein sequence ID" value="SQB98180.1"/>
    <property type="molecule type" value="Genomic_DNA"/>
</dbReference>
<dbReference type="InterPro" id="IPR016188">
    <property type="entry name" value="PurM-like_N"/>
</dbReference>
<dbReference type="PIRSF" id="PIRSF005644">
    <property type="entry name" value="Hdrgns_mtr_HypE"/>
    <property type="match status" value="1"/>
</dbReference>
<dbReference type="Gene3D" id="3.90.650.10">
    <property type="entry name" value="PurM-like C-terminal domain"/>
    <property type="match status" value="1"/>
</dbReference>
<reference evidence="4 5" key="1">
    <citation type="submission" date="2018-06" db="EMBL/GenBank/DDBJ databases">
        <authorList>
            <consortium name="Pathogen Informatics"/>
            <person name="Doyle S."/>
        </authorList>
    </citation>
    <scope>NUCLEOTIDE SEQUENCE [LARGE SCALE GENOMIC DNA]</scope>
    <source>
        <strain evidence="4 5">NCTC13102</strain>
    </source>
</reference>
<accession>A0A2X3DIS6</accession>
<dbReference type="InterPro" id="IPR011854">
    <property type="entry name" value="HypE"/>
</dbReference>
<feature type="domain" description="PurM-like N-terminal" evidence="2">
    <location>
        <begin position="35"/>
        <end position="147"/>
    </location>
</feature>
<feature type="domain" description="PurM-like C-terminal" evidence="3">
    <location>
        <begin position="159"/>
        <end position="303"/>
    </location>
</feature>
<evidence type="ECO:0000313" key="4">
    <source>
        <dbReference type="EMBL" id="SQB98180.1"/>
    </source>
</evidence>
<dbReference type="SUPFAM" id="SSF56042">
    <property type="entry name" value="PurM C-terminal domain-like"/>
    <property type="match status" value="1"/>
</dbReference>
<dbReference type="GO" id="GO:0051604">
    <property type="term" value="P:protein maturation"/>
    <property type="evidence" value="ECO:0007669"/>
    <property type="project" value="TreeGrafter"/>
</dbReference>
<dbReference type="Proteomes" id="UP000250166">
    <property type="component" value="Unassembled WGS sequence"/>
</dbReference>
<dbReference type="SUPFAM" id="SSF55326">
    <property type="entry name" value="PurM N-terminal domain-like"/>
    <property type="match status" value="1"/>
</dbReference>
<dbReference type="AlphaFoldDB" id="A0A2X3DIS6"/>
<dbReference type="InterPro" id="IPR010918">
    <property type="entry name" value="PurM-like_C_dom"/>
</dbReference>
<organism evidence="4 5">
    <name type="scientific">Helicobacter fennelliae</name>
    <dbReference type="NCBI Taxonomy" id="215"/>
    <lineage>
        <taxon>Bacteria</taxon>
        <taxon>Pseudomonadati</taxon>
        <taxon>Campylobacterota</taxon>
        <taxon>Epsilonproteobacteria</taxon>
        <taxon>Campylobacterales</taxon>
        <taxon>Helicobacteraceae</taxon>
        <taxon>Helicobacter</taxon>
    </lineage>
</organism>